<dbReference type="RefSeq" id="WP_006525952.1">
    <property type="nucleotide sequence ID" value="NZ_GL637664.1"/>
</dbReference>
<dbReference type="Proteomes" id="UP000004097">
    <property type="component" value="Unassembled WGS sequence"/>
</dbReference>
<dbReference type="InterPro" id="IPR029261">
    <property type="entry name" value="Transposase_Znf"/>
</dbReference>
<dbReference type="AlphaFoldDB" id="E7MNJ9"/>
<sequence length="442" mass="51853">MAIDYIITSALNLSQDQVQSLSTSRNQDTLNIYLLLINKHPICPYCGADTSSKGLLTYTFKTQDIAGLKTIVNWKRRRYKCHDCHRTFGEDNIFTPDGMHSTFSMVDQIMKDLGDISINLKTIALRAHVSIPTVELYADSYLRIPRQFLPEYLGIDELYSDMALKNSSYLCVMVDNKARVLNEVIQSRSKKELSTYFENIPLSERQRVKIVTMDMWQPYKDVVKKYLPNAIVAVDPFHVIEHLTSGFSRLRIDIMNRYEKESGAYYLLKTWHKLLETDYNLDNEPKYNSFFRQKLNYRNLYDQLLEIDPVLTLAYHLKELFRNFNRTAIYPSCINEITSILDAFISADIPAYEDFLTSITNWKEEYLNSFRRPYDDRKQSNALSEFMNSRLRVLINISNGLSNFPRFRTRALYALNRKLYYTITDHLQSNKRIGKKRGSYKK</sequence>
<organism evidence="3 4">
    <name type="scientific">Solobacterium moorei F0204</name>
    <dbReference type="NCBI Taxonomy" id="706433"/>
    <lineage>
        <taxon>Bacteria</taxon>
        <taxon>Bacillati</taxon>
        <taxon>Bacillota</taxon>
        <taxon>Erysipelotrichia</taxon>
        <taxon>Erysipelotrichales</taxon>
        <taxon>Erysipelotrichaceae</taxon>
        <taxon>Solobacterium</taxon>
    </lineage>
</organism>
<dbReference type="OrthoDB" id="6197054at2"/>
<feature type="domain" description="Transposase IS204/IS1001/IS1096/IS1165 zinc-finger" evidence="2">
    <location>
        <begin position="41"/>
        <end position="84"/>
    </location>
</feature>
<accession>E7MNJ9</accession>
<gene>
    <name evidence="3" type="ORF">HMPREF9430_01119</name>
</gene>
<evidence type="ECO:0000313" key="4">
    <source>
        <dbReference type="Proteomes" id="UP000004097"/>
    </source>
</evidence>
<dbReference type="eggNOG" id="COG3464">
    <property type="taxonomic scope" value="Bacteria"/>
</dbReference>
<proteinExistence type="predicted"/>
<comment type="caution">
    <text evidence="3">The sequence shown here is derived from an EMBL/GenBank/DDBJ whole genome shotgun (WGS) entry which is preliminary data.</text>
</comment>
<dbReference type="STRING" id="706433.HMPREF9430_01119"/>
<dbReference type="Pfam" id="PF14690">
    <property type="entry name" value="Zn_ribbon_ISL3"/>
    <property type="match status" value="1"/>
</dbReference>
<keyword evidence="4" id="KW-1185">Reference proteome</keyword>
<dbReference type="PANTHER" id="PTHR33498:SF1">
    <property type="entry name" value="TRANSPOSASE FOR INSERTION SEQUENCE ELEMENT IS1557"/>
    <property type="match status" value="1"/>
</dbReference>
<evidence type="ECO:0000259" key="1">
    <source>
        <dbReference type="Pfam" id="PF01610"/>
    </source>
</evidence>
<dbReference type="InterPro" id="IPR047951">
    <property type="entry name" value="Transpos_ISL3"/>
</dbReference>
<dbReference type="NCBIfam" id="NF033550">
    <property type="entry name" value="transpos_ISL3"/>
    <property type="match status" value="1"/>
</dbReference>
<feature type="domain" description="Transposase IS204/IS1001/IS1096/IS1165 DDE" evidence="1">
    <location>
        <begin position="153"/>
        <end position="410"/>
    </location>
</feature>
<evidence type="ECO:0000313" key="3">
    <source>
        <dbReference type="EMBL" id="EFW24337.1"/>
    </source>
</evidence>
<name>E7MNJ9_9FIRM</name>
<dbReference type="InterPro" id="IPR002560">
    <property type="entry name" value="Transposase_DDE"/>
</dbReference>
<dbReference type="EMBL" id="AECQ01000025">
    <property type="protein sequence ID" value="EFW24337.1"/>
    <property type="molecule type" value="Genomic_DNA"/>
</dbReference>
<dbReference type="HOGENOM" id="CLU_041900_1_0_9"/>
<dbReference type="Pfam" id="PF01610">
    <property type="entry name" value="DDE_Tnp_ISL3"/>
    <property type="match status" value="1"/>
</dbReference>
<protein>
    <submittedName>
        <fullName evidence="3">Transposase</fullName>
    </submittedName>
</protein>
<evidence type="ECO:0000259" key="2">
    <source>
        <dbReference type="Pfam" id="PF14690"/>
    </source>
</evidence>
<reference evidence="3 4" key="1">
    <citation type="submission" date="2010-08" db="EMBL/GenBank/DDBJ databases">
        <authorList>
            <person name="Weinstock G."/>
            <person name="Sodergren E."/>
            <person name="Clifton S."/>
            <person name="Fulton L."/>
            <person name="Fulton B."/>
            <person name="Courtney L."/>
            <person name="Fronick C."/>
            <person name="Harrison M."/>
            <person name="Strong C."/>
            <person name="Farmer C."/>
            <person name="Delahaunty K."/>
            <person name="Markovic C."/>
            <person name="Hall O."/>
            <person name="Minx P."/>
            <person name="Tomlinson C."/>
            <person name="Mitreva M."/>
            <person name="Hou S."/>
            <person name="Chen J."/>
            <person name="Wollam A."/>
            <person name="Pepin K.H."/>
            <person name="Johnson M."/>
            <person name="Bhonagiri V."/>
            <person name="Zhang X."/>
            <person name="Suruliraj S."/>
            <person name="Warren W."/>
            <person name="Chinwalla A."/>
            <person name="Mardis E.R."/>
            <person name="Wilson R.K."/>
        </authorList>
    </citation>
    <scope>NUCLEOTIDE SEQUENCE [LARGE SCALE GENOMIC DNA]</scope>
    <source>
        <strain evidence="3 4">F0204</strain>
    </source>
</reference>
<dbReference type="PANTHER" id="PTHR33498">
    <property type="entry name" value="TRANSPOSASE FOR INSERTION SEQUENCE ELEMENT IS1557"/>
    <property type="match status" value="1"/>
</dbReference>